<dbReference type="InterPro" id="IPR012349">
    <property type="entry name" value="Split_barrel_FMN-bd"/>
</dbReference>
<dbReference type="OrthoDB" id="2015405at2759"/>
<dbReference type="GO" id="GO:0042602">
    <property type="term" value="F:riboflavin reductase (NADPH) activity"/>
    <property type="evidence" value="ECO:0007669"/>
    <property type="project" value="TreeGrafter"/>
</dbReference>
<evidence type="ECO:0000313" key="4">
    <source>
        <dbReference type="EMBL" id="KAF2664261.1"/>
    </source>
</evidence>
<organism evidence="4 5">
    <name type="scientific">Microthyrium microscopicum</name>
    <dbReference type="NCBI Taxonomy" id="703497"/>
    <lineage>
        <taxon>Eukaryota</taxon>
        <taxon>Fungi</taxon>
        <taxon>Dikarya</taxon>
        <taxon>Ascomycota</taxon>
        <taxon>Pezizomycotina</taxon>
        <taxon>Dothideomycetes</taxon>
        <taxon>Dothideomycetes incertae sedis</taxon>
        <taxon>Microthyriales</taxon>
        <taxon>Microthyriaceae</taxon>
        <taxon>Microthyrium</taxon>
    </lineage>
</organism>
<dbReference type="Gene3D" id="2.30.110.10">
    <property type="entry name" value="Electron Transport, Fmn-binding Protein, Chain A"/>
    <property type="match status" value="1"/>
</dbReference>
<proteinExistence type="predicted"/>
<evidence type="ECO:0000259" key="3">
    <source>
        <dbReference type="SMART" id="SM00903"/>
    </source>
</evidence>
<evidence type="ECO:0000256" key="2">
    <source>
        <dbReference type="SAM" id="MobiDB-lite"/>
    </source>
</evidence>
<keyword evidence="5" id="KW-1185">Reference proteome</keyword>
<gene>
    <name evidence="4" type="ORF">BT63DRAFT_460566</name>
</gene>
<dbReference type="SUPFAM" id="SSF50475">
    <property type="entry name" value="FMN-binding split barrel"/>
    <property type="match status" value="1"/>
</dbReference>
<evidence type="ECO:0000256" key="1">
    <source>
        <dbReference type="ARBA" id="ARBA00023002"/>
    </source>
</evidence>
<protein>
    <recommendedName>
        <fullName evidence="3">Flavin reductase like domain-containing protein</fullName>
    </recommendedName>
</protein>
<dbReference type="Pfam" id="PF01613">
    <property type="entry name" value="Flavin_Reduct"/>
    <property type="match status" value="1"/>
</dbReference>
<feature type="region of interest" description="Disordered" evidence="2">
    <location>
        <begin position="1"/>
        <end position="76"/>
    </location>
</feature>
<dbReference type="PANTHER" id="PTHR30466:SF1">
    <property type="entry name" value="FMN REDUCTASE (NADH) RUTF"/>
    <property type="match status" value="1"/>
</dbReference>
<name>A0A6A6TY46_9PEZI</name>
<dbReference type="PANTHER" id="PTHR30466">
    <property type="entry name" value="FLAVIN REDUCTASE"/>
    <property type="match status" value="1"/>
</dbReference>
<reference evidence="4" key="1">
    <citation type="journal article" date="2020" name="Stud. Mycol.">
        <title>101 Dothideomycetes genomes: a test case for predicting lifestyles and emergence of pathogens.</title>
        <authorList>
            <person name="Haridas S."/>
            <person name="Albert R."/>
            <person name="Binder M."/>
            <person name="Bloem J."/>
            <person name="Labutti K."/>
            <person name="Salamov A."/>
            <person name="Andreopoulos B."/>
            <person name="Baker S."/>
            <person name="Barry K."/>
            <person name="Bills G."/>
            <person name="Bluhm B."/>
            <person name="Cannon C."/>
            <person name="Castanera R."/>
            <person name="Culley D."/>
            <person name="Daum C."/>
            <person name="Ezra D."/>
            <person name="Gonzalez J."/>
            <person name="Henrissat B."/>
            <person name="Kuo A."/>
            <person name="Liang C."/>
            <person name="Lipzen A."/>
            <person name="Lutzoni F."/>
            <person name="Magnuson J."/>
            <person name="Mondo S."/>
            <person name="Nolan M."/>
            <person name="Ohm R."/>
            <person name="Pangilinan J."/>
            <person name="Park H.-J."/>
            <person name="Ramirez L."/>
            <person name="Alfaro M."/>
            <person name="Sun H."/>
            <person name="Tritt A."/>
            <person name="Yoshinaga Y."/>
            <person name="Zwiers L.-H."/>
            <person name="Turgeon B."/>
            <person name="Goodwin S."/>
            <person name="Spatafora J."/>
            <person name="Crous P."/>
            <person name="Grigoriev I."/>
        </authorList>
    </citation>
    <scope>NUCLEOTIDE SEQUENCE</scope>
    <source>
        <strain evidence="4">CBS 115976</strain>
    </source>
</reference>
<evidence type="ECO:0000313" key="5">
    <source>
        <dbReference type="Proteomes" id="UP000799302"/>
    </source>
</evidence>
<dbReference type="SMART" id="SM00903">
    <property type="entry name" value="Flavin_Reduct"/>
    <property type="match status" value="1"/>
</dbReference>
<dbReference type="InterPro" id="IPR002563">
    <property type="entry name" value="Flavin_Rdtase-like_dom"/>
</dbReference>
<dbReference type="Proteomes" id="UP000799302">
    <property type="component" value="Unassembled WGS sequence"/>
</dbReference>
<dbReference type="InterPro" id="IPR050268">
    <property type="entry name" value="NADH-dep_flavin_reductase"/>
</dbReference>
<accession>A0A6A6TY46</accession>
<dbReference type="GO" id="GO:0010181">
    <property type="term" value="F:FMN binding"/>
    <property type="evidence" value="ECO:0007669"/>
    <property type="project" value="InterPro"/>
</dbReference>
<sequence length="294" mass="32868">MILPQSSRPRPLPNPFSRWRLPSGQLRTFAGTYPERPVNPSGVPRRLYSSASPKQDASQDDDTKTAQQPQALEVDPVRQFMRHIAHPIFLITASTSLKPRPHDSTDYTEFYGATVSSLTTVTFDPHPTIIFNLRKGSLTLDAILSRKRFRAVALRALVKGQRIAEAFALKQSHETAFQELANMGIGLELSPVAEDKSEKPLDYYSTSDDQTVYAPELSTDSIVGSLECQLMPDHYLEIGDHAVVVAQVLAAKTTIWHVLDENSGCPSLIYGDRNYGRLKSFKQRRHILIPPKES</sequence>
<dbReference type="EMBL" id="MU004243">
    <property type="protein sequence ID" value="KAF2664261.1"/>
    <property type="molecule type" value="Genomic_DNA"/>
</dbReference>
<keyword evidence="1" id="KW-0560">Oxidoreductase</keyword>
<dbReference type="AlphaFoldDB" id="A0A6A6TY46"/>
<feature type="domain" description="Flavin reductase like" evidence="3">
    <location>
        <begin position="81"/>
        <end position="277"/>
    </location>
</feature>